<dbReference type="PANTHER" id="PTHR12411">
    <property type="entry name" value="CYSTEINE PROTEASE FAMILY C1-RELATED"/>
    <property type="match status" value="1"/>
</dbReference>
<feature type="domain" description="Cathepsin propeptide inhibitor" evidence="4">
    <location>
        <begin position="12"/>
        <end position="68"/>
    </location>
</feature>
<evidence type="ECO:0000256" key="2">
    <source>
        <dbReference type="ARBA" id="ARBA00023157"/>
    </source>
</evidence>
<evidence type="ECO:0000313" key="6">
    <source>
        <dbReference type="Proteomes" id="UP001174909"/>
    </source>
</evidence>
<dbReference type="SUPFAM" id="SSF54001">
    <property type="entry name" value="Cysteine proteinases"/>
    <property type="match status" value="2"/>
</dbReference>
<dbReference type="EMBL" id="CASHTH010003198">
    <property type="protein sequence ID" value="CAI8041681.1"/>
    <property type="molecule type" value="Genomic_DNA"/>
</dbReference>
<dbReference type="InterPro" id="IPR039417">
    <property type="entry name" value="Peptidase_C1A_papain-like"/>
</dbReference>
<dbReference type="Pfam" id="PF08246">
    <property type="entry name" value="Inhibitor_I29"/>
    <property type="match status" value="2"/>
</dbReference>
<sequence length="539" mass="60331">MVAKGSSLEQIWQQWKLEHHKNYATIAEEEARKEIWKQSYHCITQHNFAQHKFFLALNQFSDMTDEEYGNSYLSAVDATTLKRSLTLYSRNGNEAEEIDWRERGLVSNGWQCVSKFCQKVATCLGYVDVSDGNENDLLNAVYTLGPVSVMVDAASYTFKYYKGGIYCNRGCSSTNLNQAMLVVGYGYDSSAGEDYWILKNSWGKTWGEDGYMRIARNRNNTCGVATLANYPILNGEWEAWKREHGKSYTDDLEESLRHAIWFQNYHHIEEHNKKESFQLGLNEFADLTREQFVQKYLNPVDVESYLQSATEVFSGSNITCPSSLDWRSMGFVTDIKNQGSCKSSWAFSATGALEGQLYKASRTLVSLSEQQLLDCSEAFGNNGCYGGVTSNAFTYVTKCGGVCRESSYPYLGYVNGCAANYCSKVFSCTGGYVRIQSANENALMQATYNVGPLSVVLDASSISFQYYTDGIYCDTDCNQSGLNHAMLVVGYGTDSSSGVDYWILKNSWGKSWGLNGYMKIVRGKNMCGIATAATYPLIS</sequence>
<proteinExistence type="inferred from homology"/>
<evidence type="ECO:0000259" key="3">
    <source>
        <dbReference type="SMART" id="SM00645"/>
    </source>
</evidence>
<dbReference type="SMART" id="SM00848">
    <property type="entry name" value="Inhibitor_I29"/>
    <property type="match status" value="2"/>
</dbReference>
<name>A0AA35X6R9_GEOBA</name>
<feature type="domain" description="Peptidase C1A papain C-terminal" evidence="3">
    <location>
        <begin position="26"/>
        <end position="232"/>
    </location>
</feature>
<organism evidence="5 6">
    <name type="scientific">Geodia barretti</name>
    <name type="common">Barrett's horny sponge</name>
    <dbReference type="NCBI Taxonomy" id="519541"/>
    <lineage>
        <taxon>Eukaryota</taxon>
        <taxon>Metazoa</taxon>
        <taxon>Porifera</taxon>
        <taxon>Demospongiae</taxon>
        <taxon>Heteroscleromorpha</taxon>
        <taxon>Tetractinellida</taxon>
        <taxon>Astrophorina</taxon>
        <taxon>Geodiidae</taxon>
        <taxon>Geodia</taxon>
    </lineage>
</organism>
<dbReference type="Proteomes" id="UP001174909">
    <property type="component" value="Unassembled WGS sequence"/>
</dbReference>
<dbReference type="InterPro" id="IPR025661">
    <property type="entry name" value="Pept_asp_AS"/>
</dbReference>
<keyword evidence="6" id="KW-1185">Reference proteome</keyword>
<dbReference type="Gene3D" id="1.10.287.2250">
    <property type="match status" value="1"/>
</dbReference>
<dbReference type="SMART" id="SM00645">
    <property type="entry name" value="Pept_C1"/>
    <property type="match status" value="2"/>
</dbReference>
<gene>
    <name evidence="5" type="ORF">GBAR_LOCUS23144</name>
</gene>
<accession>A0AA35X6R9</accession>
<dbReference type="Gene3D" id="3.90.70.10">
    <property type="entry name" value="Cysteine proteinases"/>
    <property type="match status" value="2"/>
</dbReference>
<evidence type="ECO:0000259" key="4">
    <source>
        <dbReference type="SMART" id="SM00848"/>
    </source>
</evidence>
<comment type="similarity">
    <text evidence="1">Belongs to the peptidase C1 family.</text>
</comment>
<evidence type="ECO:0000256" key="1">
    <source>
        <dbReference type="ARBA" id="ARBA00008455"/>
    </source>
</evidence>
<reference evidence="5" key="1">
    <citation type="submission" date="2023-03" db="EMBL/GenBank/DDBJ databases">
        <authorList>
            <person name="Steffen K."/>
            <person name="Cardenas P."/>
        </authorList>
    </citation>
    <scope>NUCLEOTIDE SEQUENCE</scope>
</reference>
<dbReference type="GO" id="GO:0006508">
    <property type="term" value="P:proteolysis"/>
    <property type="evidence" value="ECO:0007669"/>
    <property type="project" value="InterPro"/>
</dbReference>
<comment type="caution">
    <text evidence="5">The sequence shown here is derived from an EMBL/GenBank/DDBJ whole genome shotgun (WGS) entry which is preliminary data.</text>
</comment>
<dbReference type="InterPro" id="IPR000668">
    <property type="entry name" value="Peptidase_C1A_C"/>
</dbReference>
<dbReference type="AlphaFoldDB" id="A0AA35X6R9"/>
<dbReference type="InterPro" id="IPR013128">
    <property type="entry name" value="Peptidase_C1A"/>
</dbReference>
<dbReference type="Pfam" id="PF00112">
    <property type="entry name" value="Peptidase_C1"/>
    <property type="match status" value="2"/>
</dbReference>
<dbReference type="FunFam" id="3.90.70.10:FF:000109">
    <property type="entry name" value="Cysteine protease"/>
    <property type="match status" value="1"/>
</dbReference>
<dbReference type="InterPro" id="IPR038765">
    <property type="entry name" value="Papain-like_cys_pep_sf"/>
</dbReference>
<dbReference type="InterPro" id="IPR013201">
    <property type="entry name" value="Prot_inhib_I29"/>
</dbReference>
<feature type="domain" description="Peptidase C1A papain C-terminal" evidence="3">
    <location>
        <begin position="320"/>
        <end position="537"/>
    </location>
</feature>
<dbReference type="InterPro" id="IPR025660">
    <property type="entry name" value="Pept_his_AS"/>
</dbReference>
<dbReference type="PROSITE" id="PS00639">
    <property type="entry name" value="THIOL_PROTEASE_HIS"/>
    <property type="match status" value="1"/>
</dbReference>
<keyword evidence="2" id="KW-1015">Disulfide bond</keyword>
<dbReference type="PROSITE" id="PS00640">
    <property type="entry name" value="THIOL_PROTEASE_ASN"/>
    <property type="match status" value="2"/>
</dbReference>
<evidence type="ECO:0000313" key="5">
    <source>
        <dbReference type="EMBL" id="CAI8041681.1"/>
    </source>
</evidence>
<dbReference type="CDD" id="cd02248">
    <property type="entry name" value="Peptidase_C1A"/>
    <property type="match status" value="2"/>
</dbReference>
<dbReference type="GO" id="GO:0008234">
    <property type="term" value="F:cysteine-type peptidase activity"/>
    <property type="evidence" value="ECO:0007669"/>
    <property type="project" value="InterPro"/>
</dbReference>
<dbReference type="PRINTS" id="PR00705">
    <property type="entry name" value="PAPAIN"/>
</dbReference>
<feature type="domain" description="Cathepsin propeptide inhibitor" evidence="4">
    <location>
        <begin position="237"/>
        <end position="292"/>
    </location>
</feature>
<protein>
    <submittedName>
        <fullName evidence="5">Cathepsin L</fullName>
    </submittedName>
</protein>